<accession>A0AAE3B4C4</accession>
<reference evidence="1 2" key="1">
    <citation type="submission" date="2021-01" db="EMBL/GenBank/DDBJ databases">
        <title>Diatom-associated Roseobacters Show Island Model of Population Structure.</title>
        <authorList>
            <person name="Qu L."/>
            <person name="Feng X."/>
            <person name="Chen Y."/>
            <person name="Li L."/>
            <person name="Wang X."/>
            <person name="Hu Z."/>
            <person name="Wang H."/>
            <person name="Luo H."/>
        </authorList>
    </citation>
    <scope>NUCLEOTIDE SEQUENCE [LARGE SCALE GENOMIC DNA]</scope>
    <source>
        <strain evidence="1 2">TR60-84</strain>
    </source>
</reference>
<dbReference type="InterPro" id="IPR045467">
    <property type="entry name" value="DUF6497"/>
</dbReference>
<gene>
    <name evidence="1" type="ORF">JQV55_00340</name>
</gene>
<dbReference type="AlphaFoldDB" id="A0AAE3B4C4"/>
<dbReference type="EMBL" id="JAFBRM010000001">
    <property type="protein sequence ID" value="MBM1712003.1"/>
    <property type="molecule type" value="Genomic_DNA"/>
</dbReference>
<organism evidence="1 2">
    <name type="scientific">Sulfitobacter geojensis</name>
    <dbReference type="NCBI Taxonomy" id="1342299"/>
    <lineage>
        <taxon>Bacteria</taxon>
        <taxon>Pseudomonadati</taxon>
        <taxon>Pseudomonadota</taxon>
        <taxon>Alphaproteobacteria</taxon>
        <taxon>Rhodobacterales</taxon>
        <taxon>Roseobacteraceae</taxon>
        <taxon>Sulfitobacter</taxon>
    </lineage>
</organism>
<dbReference type="Proteomes" id="UP000732193">
    <property type="component" value="Unassembled WGS sequence"/>
</dbReference>
<keyword evidence="2" id="KW-1185">Reference proteome</keyword>
<protein>
    <recommendedName>
        <fullName evidence="3">Acetolactate synthase</fullName>
    </recommendedName>
</protein>
<name>A0AAE3B4C4_9RHOB</name>
<evidence type="ECO:0008006" key="3">
    <source>
        <dbReference type="Google" id="ProtNLM"/>
    </source>
</evidence>
<evidence type="ECO:0000313" key="1">
    <source>
        <dbReference type="EMBL" id="MBM1712003.1"/>
    </source>
</evidence>
<sequence>MLAASPVWATDVPSGHSVELYEVLVDAVESETWLRFRFIAPHIARGEGAVEYDVAASDMMHLCAALALPYSAEYALAGDVIVISLADRATEFGVADPEATQFFEAFRPVDNTCIWEGL</sequence>
<evidence type="ECO:0000313" key="2">
    <source>
        <dbReference type="Proteomes" id="UP000732193"/>
    </source>
</evidence>
<dbReference type="Pfam" id="PF20107">
    <property type="entry name" value="DUF6497"/>
    <property type="match status" value="1"/>
</dbReference>
<comment type="caution">
    <text evidence="1">The sequence shown here is derived from an EMBL/GenBank/DDBJ whole genome shotgun (WGS) entry which is preliminary data.</text>
</comment>
<proteinExistence type="predicted"/>